<protein>
    <submittedName>
        <fullName evidence="1">Voltage-gated ion channel superfamily Potassium/ion transporter</fullName>
    </submittedName>
</protein>
<keyword evidence="2" id="KW-1185">Reference proteome</keyword>
<dbReference type="eggNOG" id="ENOG5032II2">
    <property type="taxonomic scope" value="Bacteria"/>
</dbReference>
<sequence>MIDMITYIFSSLRSSEKRLDAITRAVRKQGNFNAKLTVFAAVTTANLIIMQIEQKDQAMRIRKLEKEIEDLKHPEGE</sequence>
<dbReference type="RefSeq" id="WP_003500579.1">
    <property type="nucleotide sequence ID" value="NZ_GL834310.1"/>
</dbReference>
<reference evidence="1 2" key="1">
    <citation type="submission" date="2010-12" db="EMBL/GenBank/DDBJ databases">
        <title>The Genome Sequence of Clostridium symbiosum strain WAL-14163.</title>
        <authorList>
            <person name="Earl A."/>
            <person name="Ward D."/>
            <person name="Feldgarden M."/>
            <person name="Gevers D."/>
            <person name="Finegold S.M."/>
            <person name="Summanen P.H."/>
            <person name="Molitoris D.R."/>
            <person name="Vaisanen M.L."/>
            <person name="Daigneault M."/>
            <person name="Young S.K."/>
            <person name="Zeng Q."/>
            <person name="Gargeya S."/>
            <person name="Fitzgerald M."/>
            <person name="Haas B."/>
            <person name="Abouelleil A."/>
            <person name="Alvarado L."/>
            <person name="Arachchi H.M."/>
            <person name="Berlin A."/>
            <person name="Brown A."/>
            <person name="Chapman S.B."/>
            <person name="Chen Z."/>
            <person name="Dunbar C."/>
            <person name="Freedman E."/>
            <person name="Gearin G."/>
            <person name="Gellesch M."/>
            <person name="Goldberg J."/>
            <person name="Griggs A."/>
            <person name="Gujja S."/>
            <person name="Heilman E."/>
            <person name="Heiman D."/>
            <person name="Howarth C."/>
            <person name="Larson L."/>
            <person name="Lui A."/>
            <person name="MacDonald P.J.P."/>
            <person name="Mehta T."/>
            <person name="Montmayeur A."/>
            <person name="Murphy C."/>
            <person name="Neiman D."/>
            <person name="Pearson M."/>
            <person name="Priest M."/>
            <person name="Roberts A."/>
            <person name="Saif S."/>
            <person name="Shea T."/>
            <person name="Shenoy N."/>
            <person name="Sisk P."/>
            <person name="Stolte C."/>
            <person name="Sykes S."/>
            <person name="White J."/>
            <person name="Yandava C."/>
            <person name="Nusbaum C."/>
            <person name="Birren B."/>
        </authorList>
    </citation>
    <scope>NUCLEOTIDE SEQUENCE [LARGE SCALE GENOMIC DNA]</scope>
    <source>
        <strain evidence="1 2">WAL-14163</strain>
    </source>
</reference>
<dbReference type="STRING" id="1512.GCA_900049235_02492"/>
<dbReference type="Proteomes" id="UP000002970">
    <property type="component" value="Unassembled WGS sequence"/>
</dbReference>
<organism evidence="1 2">
    <name type="scientific">Clostridium symbiosum (strain WAL-14163)</name>
    <dbReference type="NCBI Taxonomy" id="742740"/>
    <lineage>
        <taxon>Bacteria</taxon>
        <taxon>Bacillati</taxon>
        <taxon>Bacillota</taxon>
        <taxon>Clostridia</taxon>
        <taxon>Lachnospirales</taxon>
        <taxon>Lachnospiraceae</taxon>
        <taxon>Otoolea</taxon>
    </lineage>
</organism>
<comment type="caution">
    <text evidence="1">The sequence shown here is derived from an EMBL/GenBank/DDBJ whole genome shotgun (WGS) entry which is preliminary data.</text>
</comment>
<evidence type="ECO:0000313" key="2">
    <source>
        <dbReference type="Proteomes" id="UP000002970"/>
    </source>
</evidence>
<name>E7GMY0_CLOS6</name>
<accession>E7GMY0</accession>
<evidence type="ECO:0000313" key="1">
    <source>
        <dbReference type="EMBL" id="EGA93868.1"/>
    </source>
</evidence>
<dbReference type="HOGENOM" id="CLU_198126_0_0_9"/>
<gene>
    <name evidence="1" type="ORF">HMPREF9474_02304</name>
</gene>
<dbReference type="AlphaFoldDB" id="E7GMY0"/>
<dbReference type="EMBL" id="ADLQ01000051">
    <property type="protein sequence ID" value="EGA93868.1"/>
    <property type="molecule type" value="Genomic_DNA"/>
</dbReference>
<proteinExistence type="predicted"/>